<protein>
    <recommendedName>
        <fullName evidence="10">BHLH domain-containing protein</fullName>
    </recommendedName>
</protein>
<evidence type="ECO:0000256" key="6">
    <source>
        <dbReference type="ARBA" id="ARBA00023163"/>
    </source>
</evidence>
<feature type="compositionally biased region" description="Low complexity" evidence="9">
    <location>
        <begin position="90"/>
        <end position="126"/>
    </location>
</feature>
<feature type="domain" description="BHLH" evidence="10">
    <location>
        <begin position="332"/>
        <end position="385"/>
    </location>
</feature>
<dbReference type="InterPro" id="IPR011598">
    <property type="entry name" value="bHLH_dom"/>
</dbReference>
<evidence type="ECO:0000256" key="9">
    <source>
        <dbReference type="SAM" id="MobiDB-lite"/>
    </source>
</evidence>
<organism evidence="11 12">
    <name type="scientific">Balaenoptera physalus</name>
    <name type="common">Fin whale</name>
    <name type="synonym">Balaena physalus</name>
    <dbReference type="NCBI Taxonomy" id="9770"/>
    <lineage>
        <taxon>Eukaryota</taxon>
        <taxon>Metazoa</taxon>
        <taxon>Chordata</taxon>
        <taxon>Craniata</taxon>
        <taxon>Vertebrata</taxon>
        <taxon>Euteleostomi</taxon>
        <taxon>Mammalia</taxon>
        <taxon>Eutheria</taxon>
        <taxon>Laurasiatheria</taxon>
        <taxon>Artiodactyla</taxon>
        <taxon>Whippomorpha</taxon>
        <taxon>Cetacea</taxon>
        <taxon>Mysticeti</taxon>
        <taxon>Balaenopteridae</taxon>
        <taxon>Balaenoptera</taxon>
    </lineage>
</organism>
<keyword evidence="7" id="KW-0539">Nucleus</keyword>
<evidence type="ECO:0000256" key="2">
    <source>
        <dbReference type="ARBA" id="ARBA00008289"/>
    </source>
</evidence>
<evidence type="ECO:0000259" key="10">
    <source>
        <dbReference type="PROSITE" id="PS50888"/>
    </source>
</evidence>
<evidence type="ECO:0000313" key="11">
    <source>
        <dbReference type="EMBL" id="KAB0388616.1"/>
    </source>
</evidence>
<dbReference type="GO" id="GO:0005634">
    <property type="term" value="C:nucleus"/>
    <property type="evidence" value="ECO:0007669"/>
    <property type="project" value="UniProtKB-SubCell"/>
</dbReference>
<dbReference type="SUPFAM" id="SSF47459">
    <property type="entry name" value="HLH, helix-loop-helix DNA-binding domain"/>
    <property type="match status" value="1"/>
</dbReference>
<evidence type="ECO:0000256" key="5">
    <source>
        <dbReference type="ARBA" id="ARBA00023159"/>
    </source>
</evidence>
<comment type="subcellular location">
    <subcellularLocation>
        <location evidence="1">Nucleus</location>
    </subcellularLocation>
</comment>
<dbReference type="GO" id="GO:0000981">
    <property type="term" value="F:DNA-binding transcription factor activity, RNA polymerase II-specific"/>
    <property type="evidence" value="ECO:0007669"/>
    <property type="project" value="TreeGrafter"/>
</dbReference>
<dbReference type="InterPro" id="IPR031867">
    <property type="entry name" value="MiT/TFE_N"/>
</dbReference>
<feature type="region of interest" description="Disordered" evidence="9">
    <location>
        <begin position="177"/>
        <end position="236"/>
    </location>
</feature>
<keyword evidence="4" id="KW-0238">DNA-binding</keyword>
<keyword evidence="3" id="KW-0805">Transcription regulation</keyword>
<keyword evidence="8" id="KW-0175">Coiled coil</keyword>
<evidence type="ECO:0000256" key="3">
    <source>
        <dbReference type="ARBA" id="ARBA00023015"/>
    </source>
</evidence>
<dbReference type="InterPro" id="IPR036638">
    <property type="entry name" value="HLH_DNA-bd_sf"/>
</dbReference>
<keyword evidence="6" id="KW-0804">Transcription</keyword>
<accession>A0A643BKV2</accession>
<feature type="region of interest" description="Disordered" evidence="9">
    <location>
        <begin position="90"/>
        <end position="153"/>
    </location>
</feature>
<name>A0A643BKV2_BALPH</name>
<dbReference type="Gene3D" id="4.10.280.10">
    <property type="entry name" value="Helix-loop-helix DNA-binding domain"/>
    <property type="match status" value="1"/>
</dbReference>
<dbReference type="Pfam" id="PF00010">
    <property type="entry name" value="HLH"/>
    <property type="match status" value="1"/>
</dbReference>
<keyword evidence="5" id="KW-0010">Activator</keyword>
<dbReference type="OrthoDB" id="6242697at2759"/>
<evidence type="ECO:0000256" key="4">
    <source>
        <dbReference type="ARBA" id="ARBA00023125"/>
    </source>
</evidence>
<dbReference type="PANTHER" id="PTHR45776:SF3">
    <property type="entry name" value="TRANSCRIPTION FACTOR E3"/>
    <property type="match status" value="1"/>
</dbReference>
<dbReference type="GO" id="GO:0046983">
    <property type="term" value="F:protein dimerization activity"/>
    <property type="evidence" value="ECO:0007669"/>
    <property type="project" value="InterPro"/>
</dbReference>
<proteinExistence type="inferred from homology"/>
<keyword evidence="12" id="KW-1185">Reference proteome</keyword>
<feature type="compositionally biased region" description="Basic and acidic residues" evidence="9">
    <location>
        <begin position="127"/>
        <end position="136"/>
    </location>
</feature>
<dbReference type="Pfam" id="PF15951">
    <property type="entry name" value="MITF_TFEB_C_3_N"/>
    <property type="match status" value="1"/>
</dbReference>
<feature type="non-terminal residue" evidence="11">
    <location>
        <position position="423"/>
    </location>
</feature>
<sequence length="423" mass="45554">MSHAAEPARDGVEASAEGPRAVFLLLEERRPADSAQLLSLNSLLPESGIVADIELENVLDPDSFYELKSQPLSLRSSLPISLQATPATPATLSASSSAGGSRTPAMSSSSSSRVLLRQQLMRAQAQEQERRERREQAAASPFPSPAPASPAISVVGVSAGGHTLGRPPPAQVPREVLKQARRQQVKQYLSTTLGPKLASQALTPPPGAASAQPLPAPEAAHATGPTGSAPNSPMALLTIGSSSEKEIDDVIDEIISLESSYNDEMLSYLPGGTTGLQLPSTLPVSGNLLDVYSSQGVATPAITVSNSCPAELPNIKREISETEAKALLKERQKKDNHNLIERRRRFNINDRIKELGTLIPKSSDPEMRWNKGTILKASVDYIRKLQKEQQRSKDLESRQRSLEQANRSLQLRIQVWKEEAVAG</sequence>
<dbReference type="GO" id="GO:0000978">
    <property type="term" value="F:RNA polymerase II cis-regulatory region sequence-specific DNA binding"/>
    <property type="evidence" value="ECO:0007669"/>
    <property type="project" value="TreeGrafter"/>
</dbReference>
<comment type="similarity">
    <text evidence="2">Belongs to the MiT/TFE family.</text>
</comment>
<dbReference type="SMART" id="SM00353">
    <property type="entry name" value="HLH"/>
    <property type="match status" value="1"/>
</dbReference>
<dbReference type="FunFam" id="4.10.280.10:FF:000003">
    <property type="entry name" value="microphthalmia-associated transcription factor isoform X1"/>
    <property type="match status" value="1"/>
</dbReference>
<evidence type="ECO:0000256" key="1">
    <source>
        <dbReference type="ARBA" id="ARBA00004123"/>
    </source>
</evidence>
<evidence type="ECO:0000313" key="12">
    <source>
        <dbReference type="Proteomes" id="UP000437017"/>
    </source>
</evidence>
<dbReference type="AlphaFoldDB" id="A0A643BKV2"/>
<dbReference type="PANTHER" id="PTHR45776">
    <property type="entry name" value="MIP04163P"/>
    <property type="match status" value="1"/>
</dbReference>
<gene>
    <name evidence="11" type="ORF">E2I00_011075</name>
</gene>
<dbReference type="PROSITE" id="PS50888">
    <property type="entry name" value="BHLH"/>
    <property type="match status" value="1"/>
</dbReference>
<dbReference type="Proteomes" id="UP000437017">
    <property type="component" value="Unassembled WGS sequence"/>
</dbReference>
<comment type="caution">
    <text evidence="11">The sequence shown here is derived from an EMBL/GenBank/DDBJ whole genome shotgun (WGS) entry which is preliminary data.</text>
</comment>
<dbReference type="EMBL" id="SGJD01015352">
    <property type="protein sequence ID" value="KAB0388616.1"/>
    <property type="molecule type" value="Genomic_DNA"/>
</dbReference>
<evidence type="ECO:0000256" key="8">
    <source>
        <dbReference type="SAM" id="Coils"/>
    </source>
</evidence>
<reference evidence="11 12" key="1">
    <citation type="journal article" date="2019" name="PLoS ONE">
        <title>Genomic analyses reveal an absence of contemporary introgressive admixture between fin whales and blue whales, despite known hybrids.</title>
        <authorList>
            <person name="Westbury M.V."/>
            <person name="Petersen B."/>
            <person name="Lorenzen E.D."/>
        </authorList>
    </citation>
    <scope>NUCLEOTIDE SEQUENCE [LARGE SCALE GENOMIC DNA]</scope>
    <source>
        <strain evidence="11">FinWhale-01</strain>
    </source>
</reference>
<feature type="coiled-coil region" evidence="8">
    <location>
        <begin position="385"/>
        <end position="419"/>
    </location>
</feature>
<evidence type="ECO:0000256" key="7">
    <source>
        <dbReference type="ARBA" id="ARBA00023242"/>
    </source>
</evidence>